<protein>
    <submittedName>
        <fullName evidence="1">Glutathione S-transferase-like protein</fullName>
    </submittedName>
</protein>
<dbReference type="EMBL" id="SSOP01000009">
    <property type="protein sequence ID" value="KAB5595447.1"/>
    <property type="molecule type" value="Genomic_DNA"/>
</dbReference>
<dbReference type="AlphaFoldDB" id="A0A5N5QWA2"/>
<keyword evidence="1" id="KW-0808">Transferase</keyword>
<organism evidence="1 2">
    <name type="scientific">Ceratobasidium theobromae</name>
    <dbReference type="NCBI Taxonomy" id="1582974"/>
    <lineage>
        <taxon>Eukaryota</taxon>
        <taxon>Fungi</taxon>
        <taxon>Dikarya</taxon>
        <taxon>Basidiomycota</taxon>
        <taxon>Agaricomycotina</taxon>
        <taxon>Agaricomycetes</taxon>
        <taxon>Cantharellales</taxon>
        <taxon>Ceratobasidiaceae</taxon>
        <taxon>Ceratobasidium</taxon>
    </lineage>
</organism>
<name>A0A5N5QWA2_9AGAM</name>
<gene>
    <name evidence="1" type="ORF">CTheo_1124</name>
</gene>
<dbReference type="Proteomes" id="UP000383932">
    <property type="component" value="Unassembled WGS sequence"/>
</dbReference>
<evidence type="ECO:0000313" key="1">
    <source>
        <dbReference type="EMBL" id="KAB5595447.1"/>
    </source>
</evidence>
<keyword evidence="2" id="KW-1185">Reference proteome</keyword>
<dbReference type="OrthoDB" id="4664297at2759"/>
<dbReference type="GO" id="GO:0016740">
    <property type="term" value="F:transferase activity"/>
    <property type="evidence" value="ECO:0007669"/>
    <property type="project" value="UniProtKB-KW"/>
</dbReference>
<evidence type="ECO:0000313" key="2">
    <source>
        <dbReference type="Proteomes" id="UP000383932"/>
    </source>
</evidence>
<dbReference type="Gene3D" id="3.40.30.10">
    <property type="entry name" value="Glutaredoxin"/>
    <property type="match status" value="1"/>
</dbReference>
<proteinExistence type="predicted"/>
<reference evidence="1 2" key="1">
    <citation type="journal article" date="2019" name="Fungal Biol. Biotechnol.">
        <title>Draft genome sequence of fastidious pathogen Ceratobasidium theobromae, which causes vascular-streak dieback in Theobroma cacao.</title>
        <authorList>
            <person name="Ali S.S."/>
            <person name="Asman A."/>
            <person name="Shao J."/>
            <person name="Firmansyah A.P."/>
            <person name="Susilo A.W."/>
            <person name="Rosmana A."/>
            <person name="McMahon P."/>
            <person name="Junaid M."/>
            <person name="Guest D."/>
            <person name="Kheng T.Y."/>
            <person name="Meinhardt L.W."/>
            <person name="Bailey B.A."/>
        </authorList>
    </citation>
    <scope>NUCLEOTIDE SEQUENCE [LARGE SCALE GENOMIC DNA]</scope>
    <source>
        <strain evidence="1 2">CT2</strain>
    </source>
</reference>
<sequence>MSGPPASSFENMSILKALKNLLPPEGFKLLVKKLYADCFGHITLPDDIFAYLIPIHAPQEVLEEARKISQSSEFKLAFEKEHVDLVNNHGVFGMPWISLNKPGETHLEHFWGSDRMSAIAHWLGPNYAYTGARIDRETVKCETHNAIS</sequence>
<comment type="caution">
    <text evidence="1">The sequence shown here is derived from an EMBL/GenBank/DDBJ whole genome shotgun (WGS) entry which is preliminary data.</text>
</comment>
<accession>A0A5N5QWA2</accession>